<proteinExistence type="predicted"/>
<reference evidence="3" key="1">
    <citation type="submission" date="2021-04" db="EMBL/GenBank/DDBJ databases">
        <authorList>
            <person name="Rodrigo-Torres L."/>
            <person name="Arahal R. D."/>
            <person name="Lucena T."/>
        </authorList>
    </citation>
    <scope>NUCLEOTIDE SEQUENCE</scope>
    <source>
        <strain evidence="3">AS29M-1</strain>
    </source>
</reference>
<keyword evidence="4" id="KW-1185">Reference proteome</keyword>
<feature type="domain" description="DUF6908" evidence="2">
    <location>
        <begin position="106"/>
        <end position="232"/>
    </location>
</feature>
<dbReference type="RefSeq" id="WP_258543476.1">
    <property type="nucleotide sequence ID" value="NZ_OU015584.1"/>
</dbReference>
<name>A0A916JSA9_9FLAO</name>
<gene>
    <name evidence="3" type="ORF">CRYO30217_03291</name>
</gene>
<feature type="compositionally biased region" description="Basic residues" evidence="1">
    <location>
        <begin position="89"/>
        <end position="99"/>
    </location>
</feature>
<sequence>MSNREISSYSTKELLTKWASLAKFIQHYEGKDWDEAKKKARTLFEDKDQTLAYIESKRSVQTSPPPSKKVQKEVSTPDPSTNQPETKPKSQKKKVKKPTKRDLPSQNYQKLIKVAPDIEERLLDGQEVYGKSKVAGFMDFVLEWVYTEKEGVYHLAITHYQEMNGDLVPDPDMRVLFDINQETLEPLSYQDFYRYQEVYEDIFSRDRISMKLRSSLNQFLKTWLSNLANQGHKIVWKHNQAPEKVSPVLEVVKDEKEESEQVIQKEDLSQKKRQDTRTAKALFKEFYKKLTSLFPNIVEKLKSNEVDGVFSNSKDETYDLVPAESKSKFIKRFGINENKENGASSIISVNVRNQRAWLTFAEKGLVDVDSAYSENDHRPLTEKNNQANTTFIGWLVALELEGYKIKWNEKEELAPNSPQKEGEVQLTNRHIKEGFKQKHIDWINKHRKGLLLVPRTKKIINNTKSIEDDLSKKAMRAGKRISRTGVIYYEGRSNRADVSRHGF</sequence>
<evidence type="ECO:0000313" key="3">
    <source>
        <dbReference type="EMBL" id="CAG5086813.1"/>
    </source>
</evidence>
<dbReference type="EMBL" id="OU015584">
    <property type="protein sequence ID" value="CAG5086813.1"/>
    <property type="molecule type" value="Genomic_DNA"/>
</dbReference>
<organism evidence="3 4">
    <name type="scientific">Parvicella tangerina</name>
    <dbReference type="NCBI Taxonomy" id="2829795"/>
    <lineage>
        <taxon>Bacteria</taxon>
        <taxon>Pseudomonadati</taxon>
        <taxon>Bacteroidota</taxon>
        <taxon>Flavobacteriia</taxon>
        <taxon>Flavobacteriales</taxon>
        <taxon>Parvicellaceae</taxon>
        <taxon>Parvicella</taxon>
    </lineage>
</organism>
<feature type="compositionally biased region" description="Polar residues" evidence="1">
    <location>
        <begin position="73"/>
        <end position="85"/>
    </location>
</feature>
<evidence type="ECO:0000259" key="2">
    <source>
        <dbReference type="Pfam" id="PF21849"/>
    </source>
</evidence>
<dbReference type="InterPro" id="IPR054203">
    <property type="entry name" value="DUF6908"/>
</dbReference>
<protein>
    <recommendedName>
        <fullName evidence="2">DUF6908 domain-containing protein</fullName>
    </recommendedName>
</protein>
<dbReference type="Proteomes" id="UP000683507">
    <property type="component" value="Chromosome"/>
</dbReference>
<evidence type="ECO:0000313" key="4">
    <source>
        <dbReference type="Proteomes" id="UP000683507"/>
    </source>
</evidence>
<feature type="region of interest" description="Disordered" evidence="1">
    <location>
        <begin position="55"/>
        <end position="103"/>
    </location>
</feature>
<dbReference type="Pfam" id="PF21849">
    <property type="entry name" value="DUF6908"/>
    <property type="match status" value="1"/>
</dbReference>
<dbReference type="AlphaFoldDB" id="A0A916JSA9"/>
<dbReference type="KEGG" id="ptan:CRYO30217_03291"/>
<accession>A0A916JSA9</accession>
<evidence type="ECO:0000256" key="1">
    <source>
        <dbReference type="SAM" id="MobiDB-lite"/>
    </source>
</evidence>